<dbReference type="Proteomes" id="UP001597109">
    <property type="component" value="Unassembled WGS sequence"/>
</dbReference>
<evidence type="ECO:0000256" key="5">
    <source>
        <dbReference type="ARBA" id="ARBA00022763"/>
    </source>
</evidence>
<dbReference type="SUPFAM" id="SSF52540">
    <property type="entry name" value="P-loop containing nucleoside triphosphate hydrolases"/>
    <property type="match status" value="2"/>
</dbReference>
<dbReference type="PANTHER" id="PTHR43152:SF3">
    <property type="entry name" value="UVRABC SYSTEM PROTEIN A"/>
    <property type="match status" value="1"/>
</dbReference>
<keyword evidence="3" id="KW-0677">Repeat</keyword>
<evidence type="ECO:0000256" key="6">
    <source>
        <dbReference type="ARBA" id="ARBA00022769"/>
    </source>
</evidence>
<feature type="compositionally biased region" description="Basic and acidic residues" evidence="14">
    <location>
        <begin position="770"/>
        <end position="780"/>
    </location>
</feature>
<keyword evidence="17" id="KW-1185">Reference proteome</keyword>
<dbReference type="PANTHER" id="PTHR43152">
    <property type="entry name" value="UVRABC SYSTEM PROTEIN A"/>
    <property type="match status" value="1"/>
</dbReference>
<name>A0ABW3L7B3_9BACL</name>
<feature type="domain" description="ABC transporter" evidence="15">
    <location>
        <begin position="456"/>
        <end position="746"/>
    </location>
</feature>
<comment type="caution">
    <text evidence="16">The sequence shown here is derived from an EMBL/GenBank/DDBJ whole genome shotgun (WGS) entry which is preliminary data.</text>
</comment>
<evidence type="ECO:0000256" key="7">
    <source>
        <dbReference type="ARBA" id="ARBA00022840"/>
    </source>
</evidence>
<evidence type="ECO:0000256" key="13">
    <source>
        <dbReference type="ARBA" id="ARBA00042156"/>
    </source>
</evidence>
<keyword evidence="9" id="KW-0238">DNA-binding</keyword>
<dbReference type="RefSeq" id="WP_379081150.1">
    <property type="nucleotide sequence ID" value="NZ_JBHTKI010000003.1"/>
</dbReference>
<evidence type="ECO:0000256" key="3">
    <source>
        <dbReference type="ARBA" id="ARBA00022737"/>
    </source>
</evidence>
<evidence type="ECO:0000313" key="17">
    <source>
        <dbReference type="Proteomes" id="UP001597109"/>
    </source>
</evidence>
<evidence type="ECO:0000256" key="12">
    <source>
        <dbReference type="ARBA" id="ARBA00039316"/>
    </source>
</evidence>
<keyword evidence="4" id="KW-0547">Nucleotide-binding</keyword>
<proteinExistence type="inferred from homology"/>
<keyword evidence="2" id="KW-0963">Cytoplasm</keyword>
<evidence type="ECO:0000256" key="1">
    <source>
        <dbReference type="ARBA" id="ARBA00004496"/>
    </source>
</evidence>
<evidence type="ECO:0000256" key="4">
    <source>
        <dbReference type="ARBA" id="ARBA00022741"/>
    </source>
</evidence>
<sequence>MTEKRDEIILRGLRENNLKNIDLNIPKEKINVFTGLSGSGKSSVVFDTLATESRRQMTLNYPLYIRHQMPRYERPHADLMQHLSPVVVVEQKPVRGNSRSTVGTYMDIDPLIRLLFSRIGSPSIGSATEFSSDSSFGNCPECSGYGEIVAPDINKLIDHTKSLRESAVRFKPLAPPGWQGRWMVDGGLFDPDLPIKDYTKEKYNMLIYGPPEGERAFSKYYYKVGNRDIEWDGILPRFIRLYINRDLTKLKVISQEDVLAVTTQAPCPTCEGSGLNPKVLECKINGLNIAHYDRLELTDLLVELGKIQDPVGTSIAQQAYPNVKQLVDLGLGYLSLARNMGTLSGGEAQRVKIARHLGSSLNNITYIFDEPSAGLHPEEIEMLTHMLGSLRDNYNTVVVIEHNLAVIKTADEIIEMGPGAGVTGGEVVYQGAQAGLKKASAITDLDHKVTINKIPRQAENWFGVKNASANNLKNISVDIPKNVLVSVCGVSGSGKSSLMFGAFTGNYPETIAVGQGSIGTSSRSTLATYMGIMDDIRSILAKETGQPVGLFSFNSTGACPVCEGKGVTTPDVAFADPVTVTCEACRGTRYSEEALSHRHKGKNIVEILELSIDETNQYLEMPKIVKKVDTLKDVGLGYLTLGQTTSSLSGGEVQRLKLASHLKKVGQIYLLDEPSLGLHTKDNALLLEVFQGLVDKGNSVILIEHNLNFIAASDWVIEMGPGGGKRGGEVLFEGTPERMLQSETLTAKWLREGVGLNVKPSTLPASESPMKSERFHEVSR</sequence>
<gene>
    <name evidence="16" type="ORF">ACFQ1X_02050</name>
</gene>
<keyword evidence="8" id="KW-0267">Excision nuclease</keyword>
<dbReference type="Gene3D" id="3.40.50.300">
    <property type="entry name" value="P-loop containing nucleotide triphosphate hydrolases"/>
    <property type="match status" value="3"/>
</dbReference>
<dbReference type="Gene3D" id="1.20.1580.10">
    <property type="entry name" value="ABC transporter ATPase like domain"/>
    <property type="match status" value="2"/>
</dbReference>
<dbReference type="InterPro" id="IPR003439">
    <property type="entry name" value="ABC_transporter-like_ATP-bd"/>
</dbReference>
<keyword evidence="7" id="KW-0067">ATP-binding</keyword>
<keyword evidence="6" id="KW-0228">DNA excision</keyword>
<evidence type="ECO:0000256" key="11">
    <source>
        <dbReference type="ARBA" id="ARBA00038000"/>
    </source>
</evidence>
<organism evidence="16 17">
    <name type="scientific">Metaplanococcus flavidus</name>
    <dbReference type="NCBI Taxonomy" id="569883"/>
    <lineage>
        <taxon>Bacteria</taxon>
        <taxon>Bacillati</taxon>
        <taxon>Bacillota</taxon>
        <taxon>Bacilli</taxon>
        <taxon>Bacillales</taxon>
        <taxon>Caryophanaceae</taxon>
        <taxon>Metaplanococcus</taxon>
    </lineage>
</organism>
<dbReference type="InterPro" id="IPR027417">
    <property type="entry name" value="P-loop_NTPase"/>
</dbReference>
<protein>
    <recommendedName>
        <fullName evidence="12">UvrABC system protein A</fullName>
    </recommendedName>
    <alternativeName>
        <fullName evidence="13">Excinuclease ABC subunit A</fullName>
    </alternativeName>
</protein>
<dbReference type="PROSITE" id="PS50893">
    <property type="entry name" value="ABC_TRANSPORTER_2"/>
    <property type="match status" value="1"/>
</dbReference>
<accession>A0ABW3L7B3</accession>
<keyword evidence="10" id="KW-0234">DNA repair</keyword>
<dbReference type="Gene3D" id="1.10.8.280">
    <property type="entry name" value="ABC transporter ATPase domain-like"/>
    <property type="match status" value="1"/>
</dbReference>
<keyword evidence="5" id="KW-0227">DNA damage</keyword>
<evidence type="ECO:0000259" key="15">
    <source>
        <dbReference type="PROSITE" id="PS50893"/>
    </source>
</evidence>
<reference evidence="17" key="1">
    <citation type="journal article" date="2019" name="Int. J. Syst. Evol. Microbiol.">
        <title>The Global Catalogue of Microorganisms (GCM) 10K type strain sequencing project: providing services to taxonomists for standard genome sequencing and annotation.</title>
        <authorList>
            <consortium name="The Broad Institute Genomics Platform"/>
            <consortium name="The Broad Institute Genome Sequencing Center for Infectious Disease"/>
            <person name="Wu L."/>
            <person name="Ma J."/>
        </authorList>
    </citation>
    <scope>NUCLEOTIDE SEQUENCE [LARGE SCALE GENOMIC DNA]</scope>
    <source>
        <strain evidence="17">CCUG 56756</strain>
    </source>
</reference>
<evidence type="ECO:0000256" key="10">
    <source>
        <dbReference type="ARBA" id="ARBA00023204"/>
    </source>
</evidence>
<evidence type="ECO:0000256" key="9">
    <source>
        <dbReference type="ARBA" id="ARBA00023125"/>
    </source>
</evidence>
<comment type="subcellular location">
    <subcellularLocation>
        <location evidence="1">Cytoplasm</location>
    </subcellularLocation>
</comment>
<evidence type="ECO:0000256" key="8">
    <source>
        <dbReference type="ARBA" id="ARBA00022881"/>
    </source>
</evidence>
<dbReference type="EMBL" id="JBHTKI010000003">
    <property type="protein sequence ID" value="MFD1030220.1"/>
    <property type="molecule type" value="Genomic_DNA"/>
</dbReference>
<evidence type="ECO:0000313" key="16">
    <source>
        <dbReference type="EMBL" id="MFD1030220.1"/>
    </source>
</evidence>
<comment type="similarity">
    <text evidence="11">Belongs to the ABC transporter superfamily. UvrA family.</text>
</comment>
<feature type="region of interest" description="Disordered" evidence="14">
    <location>
        <begin position="760"/>
        <end position="780"/>
    </location>
</feature>
<evidence type="ECO:0000256" key="14">
    <source>
        <dbReference type="SAM" id="MobiDB-lite"/>
    </source>
</evidence>
<evidence type="ECO:0000256" key="2">
    <source>
        <dbReference type="ARBA" id="ARBA00022490"/>
    </source>
</evidence>